<keyword evidence="2" id="KW-1185">Reference proteome</keyword>
<dbReference type="AlphaFoldDB" id="A0A1I1Z646"/>
<reference evidence="2" key="1">
    <citation type="submission" date="2016-10" db="EMBL/GenBank/DDBJ databases">
        <authorList>
            <person name="Varghese N."/>
            <person name="Submissions S."/>
        </authorList>
    </citation>
    <scope>NUCLEOTIDE SEQUENCE [LARGE SCALE GENOMIC DNA]</scope>
    <source>
        <strain evidence="2">CGMCC 1.10223</strain>
    </source>
</reference>
<proteinExistence type="predicted"/>
<dbReference type="EMBL" id="FONN01000001">
    <property type="protein sequence ID" value="SFE27256.1"/>
    <property type="molecule type" value="Genomic_DNA"/>
</dbReference>
<protein>
    <recommendedName>
        <fullName evidence="3">Haloacid dehalogenase-like hydrolase</fullName>
    </recommendedName>
</protein>
<dbReference type="RefSeq" id="WP_231594225.1">
    <property type="nucleotide sequence ID" value="NZ_FONN01000001.1"/>
</dbReference>
<sequence>MKAFIFDMDGVIIDSEPLHFEVDIETMEYLGFKVTQDDLEKYVGMTNPAMWRLIRVEYGLFLTADFY</sequence>
<evidence type="ECO:0000313" key="1">
    <source>
        <dbReference type="EMBL" id="SFE27256.1"/>
    </source>
</evidence>
<organism evidence="1 2">
    <name type="scientific">Paenibacillus algorifonticola</name>
    <dbReference type="NCBI Taxonomy" id="684063"/>
    <lineage>
        <taxon>Bacteria</taxon>
        <taxon>Bacillati</taxon>
        <taxon>Bacillota</taxon>
        <taxon>Bacilli</taxon>
        <taxon>Bacillales</taxon>
        <taxon>Paenibacillaceae</taxon>
        <taxon>Paenibacillus</taxon>
    </lineage>
</organism>
<evidence type="ECO:0000313" key="2">
    <source>
        <dbReference type="Proteomes" id="UP000183410"/>
    </source>
</evidence>
<dbReference type="SUPFAM" id="SSF56784">
    <property type="entry name" value="HAD-like"/>
    <property type="match status" value="1"/>
</dbReference>
<dbReference type="InterPro" id="IPR023214">
    <property type="entry name" value="HAD_sf"/>
</dbReference>
<name>A0A1I1Z646_9BACL</name>
<dbReference type="Pfam" id="PF13419">
    <property type="entry name" value="HAD_2"/>
    <property type="match status" value="1"/>
</dbReference>
<dbReference type="Proteomes" id="UP000183410">
    <property type="component" value="Unassembled WGS sequence"/>
</dbReference>
<dbReference type="InterPro" id="IPR023198">
    <property type="entry name" value="PGP-like_dom2"/>
</dbReference>
<dbReference type="InterPro" id="IPR036412">
    <property type="entry name" value="HAD-like_sf"/>
</dbReference>
<accession>A0A1I1Z646</accession>
<evidence type="ECO:0008006" key="3">
    <source>
        <dbReference type="Google" id="ProtNLM"/>
    </source>
</evidence>
<dbReference type="Gene3D" id="1.10.150.240">
    <property type="entry name" value="Putative phosphatase, domain 2"/>
    <property type="match status" value="1"/>
</dbReference>
<dbReference type="Gene3D" id="3.40.50.1000">
    <property type="entry name" value="HAD superfamily/HAD-like"/>
    <property type="match status" value="1"/>
</dbReference>
<gene>
    <name evidence="1" type="ORF">SAMN04487969_1011010</name>
</gene>
<dbReference type="InterPro" id="IPR041492">
    <property type="entry name" value="HAD_2"/>
</dbReference>